<dbReference type="RefSeq" id="XP_011390818.1">
    <property type="nucleotide sequence ID" value="XM_011392516.1"/>
</dbReference>
<dbReference type="STRING" id="237631.A0A0D1C1N0"/>
<gene>
    <name evidence="2" type="ORF">UMAG_12256</name>
</gene>
<dbReference type="InterPro" id="IPR016024">
    <property type="entry name" value="ARM-type_fold"/>
</dbReference>
<dbReference type="EMBL" id="CM003151">
    <property type="protein sequence ID" value="KIS67747.1"/>
    <property type="molecule type" value="Genomic_DNA"/>
</dbReference>
<feature type="region of interest" description="Disordered" evidence="1">
    <location>
        <begin position="1"/>
        <end position="27"/>
    </location>
</feature>
<evidence type="ECO:0000256" key="1">
    <source>
        <dbReference type="SAM" id="MobiDB-lite"/>
    </source>
</evidence>
<dbReference type="VEuPathDB" id="FungiDB:UMAG_12256"/>
<dbReference type="SUPFAM" id="SSF48371">
    <property type="entry name" value="ARM repeat"/>
    <property type="match status" value="1"/>
</dbReference>
<keyword evidence="3" id="KW-1185">Reference proteome</keyword>
<accession>A0A0D1C1N0</accession>
<feature type="compositionally biased region" description="Polar residues" evidence="1">
    <location>
        <begin position="162"/>
        <end position="172"/>
    </location>
</feature>
<dbReference type="InParanoid" id="A0A0D1C1N0"/>
<name>A0A0D1C1N0_MYCMD</name>
<dbReference type="OrthoDB" id="3354034at2759"/>
<feature type="region of interest" description="Disordered" evidence="1">
    <location>
        <begin position="548"/>
        <end position="569"/>
    </location>
</feature>
<protein>
    <submittedName>
        <fullName evidence="2">Uncharacterized protein</fullName>
    </submittedName>
</protein>
<dbReference type="KEGG" id="uma:UMAG_12256"/>
<feature type="region of interest" description="Disordered" evidence="1">
    <location>
        <begin position="90"/>
        <end position="109"/>
    </location>
</feature>
<dbReference type="Gene3D" id="1.25.40.180">
    <property type="match status" value="1"/>
</dbReference>
<dbReference type="GeneID" id="23568006"/>
<feature type="compositionally biased region" description="Low complexity" evidence="1">
    <location>
        <begin position="181"/>
        <end position="197"/>
    </location>
</feature>
<feature type="region of interest" description="Disordered" evidence="1">
    <location>
        <begin position="156"/>
        <end position="202"/>
    </location>
</feature>
<dbReference type="eggNOG" id="ENOG502RDYJ">
    <property type="taxonomic scope" value="Eukaryota"/>
</dbReference>
<proteinExistence type="predicted"/>
<evidence type="ECO:0000313" key="2">
    <source>
        <dbReference type="EMBL" id="KIS67747.1"/>
    </source>
</evidence>
<sequence length="629" mass="69885">MLQHLHHSIHKDPFHFPSSSPERLGSRSYVATRPNPYTIKSQKTQHYISLRTTAQSTLLDPRLTTAVSSTRSFSTSQQAIDSLYRSLEPAATSPRCTSKPPPLSSRANSTLTMVKPKPRPVKALASNTDMDTPKRMTGANLASTTVDKRRRSVAEAAKQHSKTISSTHQIFSPSRARVCTRSRSPAPLASPESPSPLQSTLPRASKLVVPKITVRAPTPEPISALDPAVQKEEGCHNVLMHTSTPLYMDTLFMHLAADISKAEDGIDSILSKYFDVRKPAPSICTELLRYLATSLCRLYCCVEEPDSDLGQLKLRAISSHLFQHTVTGFVHLLDDPLAPYATANHLALVCMGVLQDFDKATNWCCRVLDGPSSAQQHLKHGELFLNVLNAELDKILQRGLAMSNKHNRLNLPGQSSSFPQWFSNEEQNDRDASIQSGGSTWQSRNELRKQWAREGDKRDQFVGIDVVRFIGQLALYQVVSVHVLAKWLDRFLLHTVHLGIPSVWEIECACALLLSVGAMLDQRTALNTLHTSRLANSDFNEAKKEAKNVQAASSNEQGGAKTQYASTTSSDDGLDVLNRAMEKIDRLILHKEISRSACDWLIQLRQLRERGWRSREDEATSLLDGFSSD</sequence>
<organism evidence="2 3">
    <name type="scientific">Mycosarcoma maydis</name>
    <name type="common">Corn smut fungus</name>
    <name type="synonym">Ustilago maydis</name>
    <dbReference type="NCBI Taxonomy" id="5270"/>
    <lineage>
        <taxon>Eukaryota</taxon>
        <taxon>Fungi</taxon>
        <taxon>Dikarya</taxon>
        <taxon>Basidiomycota</taxon>
        <taxon>Ustilaginomycotina</taxon>
        <taxon>Ustilaginomycetes</taxon>
        <taxon>Ustilaginales</taxon>
        <taxon>Ustilaginaceae</taxon>
        <taxon>Mycosarcoma</taxon>
    </lineage>
</organism>
<evidence type="ECO:0000313" key="3">
    <source>
        <dbReference type="Proteomes" id="UP000000561"/>
    </source>
</evidence>
<reference evidence="2 3" key="1">
    <citation type="journal article" date="2006" name="Nature">
        <title>Insights from the genome of the biotrophic fungal plant pathogen Ustilago maydis.</title>
        <authorList>
            <person name="Kamper J."/>
            <person name="Kahmann R."/>
            <person name="Bolker M."/>
            <person name="Ma L.J."/>
            <person name="Brefort T."/>
            <person name="Saville B.J."/>
            <person name="Banuett F."/>
            <person name="Kronstad J.W."/>
            <person name="Gold S.E."/>
            <person name="Muller O."/>
            <person name="Perlin M.H."/>
            <person name="Wosten H.A."/>
            <person name="de Vries R."/>
            <person name="Ruiz-Herrera J."/>
            <person name="Reynaga-Pena C.G."/>
            <person name="Snetselaar K."/>
            <person name="McCann M."/>
            <person name="Perez-Martin J."/>
            <person name="Feldbrugge M."/>
            <person name="Basse C.W."/>
            <person name="Steinberg G."/>
            <person name="Ibeas J.I."/>
            <person name="Holloman W."/>
            <person name="Guzman P."/>
            <person name="Farman M."/>
            <person name="Stajich J.E."/>
            <person name="Sentandreu R."/>
            <person name="Gonzalez-Prieto J.M."/>
            <person name="Kennell J.C."/>
            <person name="Molina L."/>
            <person name="Schirawski J."/>
            <person name="Mendoza-Mendoza A."/>
            <person name="Greilinger D."/>
            <person name="Munch K."/>
            <person name="Rossel N."/>
            <person name="Scherer M."/>
            <person name="Vranes M."/>
            <person name="Ladendorf O."/>
            <person name="Vincon V."/>
            <person name="Fuchs U."/>
            <person name="Sandrock B."/>
            <person name="Meng S."/>
            <person name="Ho E.C."/>
            <person name="Cahill M.J."/>
            <person name="Boyce K.J."/>
            <person name="Klose J."/>
            <person name="Klosterman S.J."/>
            <person name="Deelstra H.J."/>
            <person name="Ortiz-Castellanos L."/>
            <person name="Li W."/>
            <person name="Sanchez-Alonso P."/>
            <person name="Schreier P.H."/>
            <person name="Hauser-Hahn I."/>
            <person name="Vaupel M."/>
            <person name="Koopmann E."/>
            <person name="Friedrich G."/>
            <person name="Voss H."/>
            <person name="Schluter T."/>
            <person name="Margolis J."/>
            <person name="Platt D."/>
            <person name="Swimmer C."/>
            <person name="Gnirke A."/>
            <person name="Chen F."/>
            <person name="Vysotskaia V."/>
            <person name="Mannhaupt G."/>
            <person name="Guldener U."/>
            <person name="Munsterkotter M."/>
            <person name="Haase D."/>
            <person name="Oesterheld M."/>
            <person name="Mewes H.W."/>
            <person name="Mauceli E.W."/>
            <person name="DeCaprio D."/>
            <person name="Wade C.M."/>
            <person name="Butler J."/>
            <person name="Young S."/>
            <person name="Jaffe D.B."/>
            <person name="Calvo S."/>
            <person name="Nusbaum C."/>
            <person name="Galagan J."/>
            <person name="Birren B.W."/>
        </authorList>
    </citation>
    <scope>NUCLEOTIDE SEQUENCE [LARGE SCALE GENOMIC DNA]</scope>
    <source>
        <strain evidence="3">DSM 14603 / FGSC 9021 / UM521</strain>
    </source>
</reference>
<dbReference type="Proteomes" id="UP000000561">
    <property type="component" value="Chromosome 12"/>
</dbReference>
<dbReference type="AlphaFoldDB" id="A0A0D1C1N0"/>